<organism evidence="5 6">
    <name type="scientific">Geomesophilobacter sediminis</name>
    <dbReference type="NCBI Taxonomy" id="2798584"/>
    <lineage>
        <taxon>Bacteria</taxon>
        <taxon>Pseudomonadati</taxon>
        <taxon>Thermodesulfobacteriota</taxon>
        <taxon>Desulfuromonadia</taxon>
        <taxon>Geobacterales</taxon>
        <taxon>Geobacteraceae</taxon>
        <taxon>Geomesophilobacter</taxon>
    </lineage>
</organism>
<proteinExistence type="predicted"/>
<dbReference type="PROSITE" id="PS50005">
    <property type="entry name" value="TPR"/>
    <property type="match status" value="3"/>
</dbReference>
<accession>A0A8J7M2I5</accession>
<feature type="region of interest" description="Disordered" evidence="4">
    <location>
        <begin position="226"/>
        <end position="246"/>
    </location>
</feature>
<keyword evidence="2 3" id="KW-0802">TPR repeat</keyword>
<dbReference type="Pfam" id="PF14559">
    <property type="entry name" value="TPR_19"/>
    <property type="match status" value="1"/>
</dbReference>
<dbReference type="Pfam" id="PF13428">
    <property type="entry name" value="TPR_14"/>
    <property type="match status" value="2"/>
</dbReference>
<dbReference type="EMBL" id="JAEMHM010000024">
    <property type="protein sequence ID" value="MBJ6727457.1"/>
    <property type="molecule type" value="Genomic_DNA"/>
</dbReference>
<comment type="caution">
    <text evidence="5">The sequence shown here is derived from an EMBL/GenBank/DDBJ whole genome shotgun (WGS) entry which is preliminary data.</text>
</comment>
<evidence type="ECO:0000313" key="5">
    <source>
        <dbReference type="EMBL" id="MBJ6727457.1"/>
    </source>
</evidence>
<dbReference type="Gene3D" id="1.25.40.10">
    <property type="entry name" value="Tetratricopeptide repeat domain"/>
    <property type="match status" value="1"/>
</dbReference>
<name>A0A8J7M2I5_9BACT</name>
<dbReference type="PANTHER" id="PTHR45586:SF1">
    <property type="entry name" value="LIPOPOLYSACCHARIDE ASSEMBLY PROTEIN B"/>
    <property type="match status" value="1"/>
</dbReference>
<dbReference type="Proteomes" id="UP000636888">
    <property type="component" value="Unassembled WGS sequence"/>
</dbReference>
<feature type="repeat" description="TPR" evidence="3">
    <location>
        <begin position="93"/>
        <end position="126"/>
    </location>
</feature>
<evidence type="ECO:0000313" key="6">
    <source>
        <dbReference type="Proteomes" id="UP000636888"/>
    </source>
</evidence>
<evidence type="ECO:0000256" key="3">
    <source>
        <dbReference type="PROSITE-ProRule" id="PRU00339"/>
    </source>
</evidence>
<sequence>MVDDSLSFWTDIKRYEDELSANPSSMCFLKLAEVYRRLGLLDDAVSVAQKGSARHPDSVEALLVLGEVAHDRGLVDEARPALERVLAVEPENVTALKLLGRIYAADAEIEKAQQMLERALLQAPDDPEVSFLLASLDAAPPKGSQPVAPEEPVEELSEPIGSFEDLDLVEELVELEEVEVIDALDDLEELEGLFDLEQLEEKGAHLEPAGLHEHVVEPAAAVTEGIEAPREPSPTRKTAASISPAAPRNPLSTVTMAELYVTQGLLEKALDVYRDLLAADPGNPKYLSRSAEIIEIRAREAAVPPATDQGSTQEIVNRLTQWLDNIRSRRHGI</sequence>
<protein>
    <submittedName>
        <fullName evidence="5">Tetratricopeptide repeat protein</fullName>
    </submittedName>
</protein>
<evidence type="ECO:0000256" key="2">
    <source>
        <dbReference type="ARBA" id="ARBA00022803"/>
    </source>
</evidence>
<evidence type="ECO:0000256" key="1">
    <source>
        <dbReference type="ARBA" id="ARBA00022737"/>
    </source>
</evidence>
<reference evidence="5" key="1">
    <citation type="submission" date="2020-12" db="EMBL/GenBank/DDBJ databases">
        <title>Geomonas sp. Red875, isolated from river sediment.</title>
        <authorList>
            <person name="Xu Z."/>
            <person name="Zhang Z."/>
            <person name="Masuda Y."/>
            <person name="Itoh H."/>
            <person name="Senoo K."/>
        </authorList>
    </citation>
    <scope>NUCLEOTIDE SEQUENCE</scope>
    <source>
        <strain evidence="5">Red875</strain>
    </source>
</reference>
<dbReference type="AlphaFoldDB" id="A0A8J7M2I5"/>
<evidence type="ECO:0000256" key="4">
    <source>
        <dbReference type="SAM" id="MobiDB-lite"/>
    </source>
</evidence>
<feature type="repeat" description="TPR" evidence="3">
    <location>
        <begin position="250"/>
        <end position="283"/>
    </location>
</feature>
<keyword evidence="1" id="KW-0677">Repeat</keyword>
<keyword evidence="6" id="KW-1185">Reference proteome</keyword>
<dbReference type="RefSeq" id="WP_199386599.1">
    <property type="nucleotide sequence ID" value="NZ_JAEMHM010000024.1"/>
</dbReference>
<dbReference type="InterPro" id="IPR051012">
    <property type="entry name" value="CellSynth/LPSAsmb/PSIAsmb"/>
</dbReference>
<dbReference type="InterPro" id="IPR011990">
    <property type="entry name" value="TPR-like_helical_dom_sf"/>
</dbReference>
<dbReference type="SUPFAM" id="SSF48452">
    <property type="entry name" value="TPR-like"/>
    <property type="match status" value="1"/>
</dbReference>
<dbReference type="InterPro" id="IPR019734">
    <property type="entry name" value="TPR_rpt"/>
</dbReference>
<gene>
    <name evidence="5" type="ORF">JFN93_22310</name>
</gene>
<feature type="repeat" description="TPR" evidence="3">
    <location>
        <begin position="59"/>
        <end position="92"/>
    </location>
</feature>
<dbReference type="PANTHER" id="PTHR45586">
    <property type="entry name" value="TPR REPEAT-CONTAINING PROTEIN PA4667"/>
    <property type="match status" value="1"/>
</dbReference>
<dbReference type="SMART" id="SM00028">
    <property type="entry name" value="TPR"/>
    <property type="match status" value="4"/>
</dbReference>